<proteinExistence type="predicted"/>
<dbReference type="EMBL" id="VSRR010006096">
    <property type="protein sequence ID" value="MPC44046.1"/>
    <property type="molecule type" value="Genomic_DNA"/>
</dbReference>
<reference evidence="2 3" key="1">
    <citation type="submission" date="2019-05" db="EMBL/GenBank/DDBJ databases">
        <title>Another draft genome of Portunus trituberculatus and its Hox gene families provides insights of decapod evolution.</title>
        <authorList>
            <person name="Jeong J.-H."/>
            <person name="Song I."/>
            <person name="Kim S."/>
            <person name="Choi T."/>
            <person name="Kim D."/>
            <person name="Ryu S."/>
            <person name="Kim W."/>
        </authorList>
    </citation>
    <scope>NUCLEOTIDE SEQUENCE [LARGE SCALE GENOMIC DNA]</scope>
    <source>
        <tissue evidence="2">Muscle</tissue>
    </source>
</reference>
<feature type="chain" id="PRO_5022851242" evidence="1">
    <location>
        <begin position="17"/>
        <end position="89"/>
    </location>
</feature>
<evidence type="ECO:0000256" key="1">
    <source>
        <dbReference type="SAM" id="SignalP"/>
    </source>
</evidence>
<accession>A0A5B7FFB0</accession>
<name>A0A5B7FFB0_PORTR</name>
<gene>
    <name evidence="2" type="ORF">E2C01_037705</name>
</gene>
<evidence type="ECO:0000313" key="2">
    <source>
        <dbReference type="EMBL" id="MPC44046.1"/>
    </source>
</evidence>
<evidence type="ECO:0000313" key="3">
    <source>
        <dbReference type="Proteomes" id="UP000324222"/>
    </source>
</evidence>
<dbReference type="Proteomes" id="UP000324222">
    <property type="component" value="Unassembled WGS sequence"/>
</dbReference>
<sequence length="89" mass="9894">MQIHNFLLSLLHCTHGYLECLLFLAQDLPEGIKGVFTAAHTWGDHGNHTSLALISNERVSQYLSQLGSSERKMSSFTSQGTDTFLQGQQ</sequence>
<comment type="caution">
    <text evidence="2">The sequence shown here is derived from an EMBL/GenBank/DDBJ whole genome shotgun (WGS) entry which is preliminary data.</text>
</comment>
<dbReference type="AlphaFoldDB" id="A0A5B7FFB0"/>
<keyword evidence="3" id="KW-1185">Reference proteome</keyword>
<organism evidence="2 3">
    <name type="scientific">Portunus trituberculatus</name>
    <name type="common">Swimming crab</name>
    <name type="synonym">Neptunus trituberculatus</name>
    <dbReference type="NCBI Taxonomy" id="210409"/>
    <lineage>
        <taxon>Eukaryota</taxon>
        <taxon>Metazoa</taxon>
        <taxon>Ecdysozoa</taxon>
        <taxon>Arthropoda</taxon>
        <taxon>Crustacea</taxon>
        <taxon>Multicrustacea</taxon>
        <taxon>Malacostraca</taxon>
        <taxon>Eumalacostraca</taxon>
        <taxon>Eucarida</taxon>
        <taxon>Decapoda</taxon>
        <taxon>Pleocyemata</taxon>
        <taxon>Brachyura</taxon>
        <taxon>Eubrachyura</taxon>
        <taxon>Portunoidea</taxon>
        <taxon>Portunidae</taxon>
        <taxon>Portuninae</taxon>
        <taxon>Portunus</taxon>
    </lineage>
</organism>
<keyword evidence="1" id="KW-0732">Signal</keyword>
<feature type="signal peptide" evidence="1">
    <location>
        <begin position="1"/>
        <end position="16"/>
    </location>
</feature>
<protein>
    <submittedName>
        <fullName evidence="2">Uncharacterized protein</fullName>
    </submittedName>
</protein>